<dbReference type="Proteomes" id="UP000052946">
    <property type="component" value="Unassembled WGS sequence"/>
</dbReference>
<reference evidence="1 2" key="2">
    <citation type="journal article" date="2016" name="Genome Announc.">
        <title>Draft Genome Sequence of Oceanobacillus picturae Heshi-B3, Isolated from Fermented Rice Bran in a Traditional Japanese Seafood Dish.</title>
        <authorList>
            <person name="Akuzawa S."/>
            <person name="Nagaoka J."/>
            <person name="Kanekatsu M."/>
            <person name="Kanesaki Y."/>
            <person name="Suzuki T."/>
        </authorList>
    </citation>
    <scope>NUCLEOTIDE SEQUENCE [LARGE SCALE GENOMIC DNA]</scope>
    <source>
        <strain evidence="1 2">Heshi-B3</strain>
    </source>
</reference>
<gene>
    <name evidence="1" type="ORF">OPHB3_3754</name>
</gene>
<proteinExistence type="predicted"/>
<name>A0A0U9HAL4_9BACI</name>
<comment type="caution">
    <text evidence="1">The sequence shown here is derived from an EMBL/GenBank/DDBJ whole genome shotgun (WGS) entry which is preliminary data.</text>
</comment>
<protein>
    <submittedName>
        <fullName evidence="1">Cytoplasmic protein</fullName>
    </submittedName>
</protein>
<evidence type="ECO:0000313" key="1">
    <source>
        <dbReference type="EMBL" id="GAQ19770.1"/>
    </source>
</evidence>
<sequence>MVPYDEATTEIFAIWEYDSYEAYEVIEKQVRGDKQHANRVQKWYEENGGREYVLSEYILKVKNEQIESTLLNKDRYSYQELVRDIHIGHEIEFTYKGKRYITLNVLEGFGLCEDNVSVSYYKNPEELIKNGEIDGKSLKDIWNDVEDISIF</sequence>
<dbReference type="EMBL" id="BBXV01000067">
    <property type="protein sequence ID" value="GAQ19770.1"/>
    <property type="molecule type" value="Genomic_DNA"/>
</dbReference>
<evidence type="ECO:0000313" key="2">
    <source>
        <dbReference type="Proteomes" id="UP000052946"/>
    </source>
</evidence>
<reference evidence="2" key="1">
    <citation type="submission" date="2015-07" db="EMBL/GenBank/DDBJ databases">
        <title>Draft Genome Sequence of Oceanobacillus picturae Heshi-B3 that Was Isolated from Fermented Rice Bran with Aging Salted Mackerel, Which Was Named Heshiko as Traditional Fermented Seafood in Japan.</title>
        <authorList>
            <person name="Akuzawa S."/>
            <person name="Nakagawa J."/>
            <person name="Kanekatsu T."/>
            <person name="Kanesaki Y."/>
            <person name="Suzuki T."/>
        </authorList>
    </citation>
    <scope>NUCLEOTIDE SEQUENCE [LARGE SCALE GENOMIC DNA]</scope>
    <source>
        <strain evidence="2">Heshi-B3</strain>
    </source>
</reference>
<accession>A0A0U9HAL4</accession>
<organism evidence="1 2">
    <name type="scientific">Oceanobacillus picturae</name>
    <dbReference type="NCBI Taxonomy" id="171693"/>
    <lineage>
        <taxon>Bacteria</taxon>
        <taxon>Bacillati</taxon>
        <taxon>Bacillota</taxon>
        <taxon>Bacilli</taxon>
        <taxon>Bacillales</taxon>
        <taxon>Bacillaceae</taxon>
        <taxon>Oceanobacillus</taxon>
    </lineage>
</organism>
<dbReference type="AlphaFoldDB" id="A0A0U9HAL4"/>